<feature type="domain" description="Peptidase S1" evidence="3">
    <location>
        <begin position="38"/>
        <end position="252"/>
    </location>
</feature>
<keyword evidence="4" id="KW-1185">Reference proteome</keyword>
<reference evidence="4" key="1">
    <citation type="submission" date="2012-09" db="EMBL/GenBank/DDBJ databases">
        <authorList>
            <person name="Martin A.A."/>
        </authorList>
    </citation>
    <scope>NUCLEOTIDE SEQUENCE</scope>
</reference>
<dbReference type="WBParaSite" id="ACAC_0000999201-mRNA-1">
    <property type="protein sequence ID" value="ACAC_0000999201-mRNA-1"/>
    <property type="gene ID" value="ACAC_0000999201"/>
</dbReference>
<dbReference type="PROSITE" id="PS50240">
    <property type="entry name" value="TRYPSIN_DOM"/>
    <property type="match status" value="1"/>
</dbReference>
<comment type="similarity">
    <text evidence="2">Belongs to the peptidase S1 family. CLIP subfamily.</text>
</comment>
<dbReference type="GO" id="GO:0004252">
    <property type="term" value="F:serine-type endopeptidase activity"/>
    <property type="evidence" value="ECO:0007669"/>
    <property type="project" value="InterPro"/>
</dbReference>
<organism evidence="4 5">
    <name type="scientific">Angiostrongylus cantonensis</name>
    <name type="common">Rat lungworm</name>
    <dbReference type="NCBI Taxonomy" id="6313"/>
    <lineage>
        <taxon>Eukaryota</taxon>
        <taxon>Metazoa</taxon>
        <taxon>Ecdysozoa</taxon>
        <taxon>Nematoda</taxon>
        <taxon>Chromadorea</taxon>
        <taxon>Rhabditida</taxon>
        <taxon>Rhabditina</taxon>
        <taxon>Rhabditomorpha</taxon>
        <taxon>Strongyloidea</taxon>
        <taxon>Metastrongylidae</taxon>
        <taxon>Angiostrongylus</taxon>
    </lineage>
</organism>
<dbReference type="Gene3D" id="2.40.10.10">
    <property type="entry name" value="Trypsin-like serine proteases"/>
    <property type="match status" value="1"/>
</dbReference>
<dbReference type="Proteomes" id="UP000035642">
    <property type="component" value="Unassembled WGS sequence"/>
</dbReference>
<dbReference type="AlphaFoldDB" id="A0A158PAT8"/>
<dbReference type="Pfam" id="PF00089">
    <property type="entry name" value="Trypsin"/>
    <property type="match status" value="1"/>
</dbReference>
<accession>A0A158PAT8</accession>
<evidence type="ECO:0000313" key="4">
    <source>
        <dbReference type="Proteomes" id="UP000035642"/>
    </source>
</evidence>
<evidence type="ECO:0000256" key="2">
    <source>
        <dbReference type="ARBA" id="ARBA00024195"/>
    </source>
</evidence>
<name>A0A158PAT8_ANGCA</name>
<dbReference type="InterPro" id="IPR051487">
    <property type="entry name" value="Ser/Thr_Proteases_Immune/Dev"/>
</dbReference>
<dbReference type="SMART" id="SM00020">
    <property type="entry name" value="Tryp_SPc"/>
    <property type="match status" value="1"/>
</dbReference>
<proteinExistence type="inferred from homology"/>
<dbReference type="GO" id="GO:0006508">
    <property type="term" value="P:proteolysis"/>
    <property type="evidence" value="ECO:0007669"/>
    <property type="project" value="InterPro"/>
</dbReference>
<dbReference type="PANTHER" id="PTHR24256">
    <property type="entry name" value="TRYPTASE-RELATED"/>
    <property type="match status" value="1"/>
</dbReference>
<evidence type="ECO:0000256" key="1">
    <source>
        <dbReference type="ARBA" id="ARBA00023157"/>
    </source>
</evidence>
<dbReference type="SUPFAM" id="SSF50494">
    <property type="entry name" value="Trypsin-like serine proteases"/>
    <property type="match status" value="1"/>
</dbReference>
<keyword evidence="1" id="KW-1015">Disulfide bond</keyword>
<dbReference type="InterPro" id="IPR009003">
    <property type="entry name" value="Peptidase_S1_PA"/>
</dbReference>
<evidence type="ECO:0000313" key="5">
    <source>
        <dbReference type="WBParaSite" id="ACAC_0000999201-mRNA-1"/>
    </source>
</evidence>
<evidence type="ECO:0000259" key="3">
    <source>
        <dbReference type="PROSITE" id="PS50240"/>
    </source>
</evidence>
<reference evidence="5" key="2">
    <citation type="submission" date="2016-04" db="UniProtKB">
        <authorList>
            <consortium name="WormBaseParasite"/>
        </authorList>
    </citation>
    <scope>IDENTIFICATION</scope>
</reference>
<dbReference type="InterPro" id="IPR001254">
    <property type="entry name" value="Trypsin_dom"/>
</dbReference>
<dbReference type="InterPro" id="IPR043504">
    <property type="entry name" value="Peptidase_S1_PA_chymotrypsin"/>
</dbReference>
<dbReference type="STRING" id="6313.A0A158PAT8"/>
<protein>
    <submittedName>
        <fullName evidence="5">Peptidase S1 domain-containing protein</fullName>
    </submittedName>
</protein>
<sequence length="252" mass="28085">MHIYPHFMFNKKFEDDLHSGFIRYVGAQRAKAVREIRSMGGAKVQKNQYPWVLGVSGPKTKCSAALISRRHILTSAHCLADRRLEIGCKNTAGTPLKELYSQYPFDVMHVVPGTRDVFSWEKDRKLTAYTVKNVTIHPGYNACSGMYDLALLEFTPNMDSEGSPICMPKKGEDLPDGEERLTAAGFGDNPDHPGVFALEAVNLTFDSSYDTRLVTKTTGKEGKFLRRRAQVCQMGVSGVRLGNFVMSPAFPQ</sequence>